<dbReference type="InterPro" id="IPR058982">
    <property type="entry name" value="Beta-barrel_AprE"/>
</dbReference>
<protein>
    <submittedName>
        <fullName evidence="10">Secretion protein HlyD</fullName>
    </submittedName>
</protein>
<dbReference type="AlphaFoldDB" id="A0A1U7HTP5"/>
<evidence type="ECO:0000256" key="5">
    <source>
        <dbReference type="ARBA" id="ARBA00023136"/>
    </source>
</evidence>
<evidence type="ECO:0000256" key="4">
    <source>
        <dbReference type="ARBA" id="ARBA00022989"/>
    </source>
</evidence>
<reference evidence="10 11" key="1">
    <citation type="submission" date="2016-11" db="EMBL/GenBank/DDBJ databases">
        <title>Draft Genome Sequences of Nine Cyanobacterial Strains from Diverse Habitats.</title>
        <authorList>
            <person name="Zhu T."/>
            <person name="Hou S."/>
            <person name="Lu X."/>
            <person name="Hess W.R."/>
        </authorList>
    </citation>
    <scope>NUCLEOTIDE SEQUENCE [LARGE SCALE GENOMIC DNA]</scope>
    <source>
        <strain evidence="10 11">NIES-593</strain>
    </source>
</reference>
<dbReference type="GO" id="GO:0016020">
    <property type="term" value="C:membrane"/>
    <property type="evidence" value="ECO:0007669"/>
    <property type="project" value="UniProtKB-SubCell"/>
</dbReference>
<feature type="transmembrane region" description="Helical" evidence="8">
    <location>
        <begin position="78"/>
        <end position="99"/>
    </location>
</feature>
<dbReference type="SUPFAM" id="SSF111369">
    <property type="entry name" value="HlyD-like secretion proteins"/>
    <property type="match status" value="1"/>
</dbReference>
<feature type="region of interest" description="Disordered" evidence="7">
    <location>
        <begin position="1"/>
        <end position="68"/>
    </location>
</feature>
<evidence type="ECO:0000256" key="8">
    <source>
        <dbReference type="SAM" id="Phobius"/>
    </source>
</evidence>
<evidence type="ECO:0000256" key="7">
    <source>
        <dbReference type="SAM" id="MobiDB-lite"/>
    </source>
</evidence>
<evidence type="ECO:0000256" key="6">
    <source>
        <dbReference type="SAM" id="Coils"/>
    </source>
</evidence>
<dbReference type="PANTHER" id="PTHR30386">
    <property type="entry name" value="MEMBRANE FUSION SUBUNIT OF EMRAB-TOLC MULTIDRUG EFFLUX PUMP"/>
    <property type="match status" value="1"/>
</dbReference>
<keyword evidence="3 8" id="KW-0812">Transmembrane</keyword>
<evidence type="ECO:0000256" key="2">
    <source>
        <dbReference type="ARBA" id="ARBA00009477"/>
    </source>
</evidence>
<dbReference type="PRINTS" id="PR01490">
    <property type="entry name" value="RTXTOXIND"/>
</dbReference>
<dbReference type="Gene3D" id="2.40.30.170">
    <property type="match status" value="1"/>
</dbReference>
<keyword evidence="4 8" id="KW-1133">Transmembrane helix</keyword>
<keyword evidence="5 8" id="KW-0472">Membrane</keyword>
<evidence type="ECO:0000259" key="9">
    <source>
        <dbReference type="Pfam" id="PF26002"/>
    </source>
</evidence>
<gene>
    <name evidence="10" type="ORF">NIES593_00825</name>
</gene>
<feature type="coiled-coil region" evidence="6">
    <location>
        <begin position="246"/>
        <end position="297"/>
    </location>
</feature>
<feature type="coiled-coil region" evidence="6">
    <location>
        <begin position="151"/>
        <end position="185"/>
    </location>
</feature>
<feature type="domain" description="AprE-like beta-barrel" evidence="9">
    <location>
        <begin position="428"/>
        <end position="516"/>
    </location>
</feature>
<evidence type="ECO:0000313" key="11">
    <source>
        <dbReference type="Proteomes" id="UP000186868"/>
    </source>
</evidence>
<sequence>MSNSSDPKLPPDLSVEQKVASRQESTSLYGGVAGSIPVARLPGPTSSPSPNPSSTADTKSGRWSPSVQSVLDQPPANLPLRFILGGVAFFVAFGAWAWFGTIEEVGKATGKLVPEGATYKVQPVGSGKVSRIVVKEGQEIKAGQIVAELDTDLAQKELERLKEALSSYQNEVTQKQSLLLQAEMEAKTRAEISAAEQLSQRSAIALAREKALTTRQLIAQQQSELRAYQSRRYHLQPISSTSQEYLDQLKNELTSNQERLDRLKTLENEGAVSKEFVFQAEREIREIEQRITQTRLQEVTNVSEKLFDADQSLRDLASRLTENQGALVTRNKEVEQLEAQLAQKQAEANTIQIQAQQKIKQLELEIAQTKAKIADTRNQIAAAQAKLKDNYLKAPVDGVVLSLNLKNPGEVLQPGQTVAEIAPHGVPLVLSAVIPNREAGLIKTGMPVHVKLDAYPYQDYGVIPGEVTVISADAKPNEQLGPVYTVEVKLERDYVTDNQHKVQFKAGQTATADIVIRRRRIADVLLDPIRQLQKDGMDL</sequence>
<evidence type="ECO:0000313" key="10">
    <source>
        <dbReference type="EMBL" id="OKH26905.1"/>
    </source>
</evidence>
<name>A0A1U7HTP5_9CYAN</name>
<dbReference type="Proteomes" id="UP000186868">
    <property type="component" value="Unassembled WGS sequence"/>
</dbReference>
<dbReference type="EMBL" id="MRCB01000001">
    <property type="protein sequence ID" value="OKH26905.1"/>
    <property type="molecule type" value="Genomic_DNA"/>
</dbReference>
<dbReference type="Gene3D" id="2.40.50.100">
    <property type="match status" value="2"/>
</dbReference>
<keyword evidence="6" id="KW-0175">Coiled coil</keyword>
<keyword evidence="11" id="KW-1185">Reference proteome</keyword>
<feature type="coiled-coil region" evidence="6">
    <location>
        <begin position="327"/>
        <end position="386"/>
    </location>
</feature>
<comment type="subcellular location">
    <subcellularLocation>
        <location evidence="1">Membrane</location>
        <topology evidence="1">Single-pass membrane protein</topology>
    </subcellularLocation>
</comment>
<feature type="compositionally biased region" description="Polar residues" evidence="7">
    <location>
        <begin position="55"/>
        <end position="68"/>
    </location>
</feature>
<evidence type="ECO:0000256" key="3">
    <source>
        <dbReference type="ARBA" id="ARBA00022692"/>
    </source>
</evidence>
<dbReference type="STRING" id="1921803.NIES593_00825"/>
<accession>A0A1U7HTP5</accession>
<organism evidence="10 11">
    <name type="scientific">Hydrococcus rivularis NIES-593</name>
    <dbReference type="NCBI Taxonomy" id="1921803"/>
    <lineage>
        <taxon>Bacteria</taxon>
        <taxon>Bacillati</taxon>
        <taxon>Cyanobacteriota</taxon>
        <taxon>Cyanophyceae</taxon>
        <taxon>Pleurocapsales</taxon>
        <taxon>Hydrococcaceae</taxon>
        <taxon>Hydrococcus</taxon>
    </lineage>
</organism>
<dbReference type="InterPro" id="IPR050739">
    <property type="entry name" value="MFP"/>
</dbReference>
<proteinExistence type="inferred from homology"/>
<evidence type="ECO:0000256" key="1">
    <source>
        <dbReference type="ARBA" id="ARBA00004167"/>
    </source>
</evidence>
<dbReference type="Pfam" id="PF26002">
    <property type="entry name" value="Beta-barrel_AprE"/>
    <property type="match status" value="1"/>
</dbReference>
<comment type="similarity">
    <text evidence="2">Belongs to the membrane fusion protein (MFP) (TC 8.A.1) family.</text>
</comment>
<dbReference type="PANTHER" id="PTHR30386:SF26">
    <property type="entry name" value="TRANSPORT PROTEIN COMB"/>
    <property type="match status" value="1"/>
</dbReference>
<comment type="caution">
    <text evidence="10">The sequence shown here is derived from an EMBL/GenBank/DDBJ whole genome shotgun (WGS) entry which is preliminary data.</text>
</comment>